<organism evidence="1 2">
    <name type="scientific">Marinisporobacter balticus</name>
    <dbReference type="NCBI Taxonomy" id="2018667"/>
    <lineage>
        <taxon>Bacteria</taxon>
        <taxon>Bacillati</taxon>
        <taxon>Bacillota</taxon>
        <taxon>Clostridia</taxon>
        <taxon>Peptostreptococcales</taxon>
        <taxon>Thermotaleaceae</taxon>
        <taxon>Marinisporobacter</taxon>
    </lineage>
</organism>
<keyword evidence="2" id="KW-1185">Reference proteome</keyword>
<dbReference type="RefSeq" id="WP_132241433.1">
    <property type="nucleotide sequence ID" value="NZ_SLWV01000001.1"/>
</dbReference>
<sequence>MKYGMVSIILLLIFLIGYAFGRRIGIKEGYERGMAYIPLKSKEKVYEDYSCPLGIDEIEC</sequence>
<reference evidence="1 2" key="1">
    <citation type="submission" date="2019-03" db="EMBL/GenBank/DDBJ databases">
        <title>Genomic Encyclopedia of Type Strains, Phase IV (KMG-IV): sequencing the most valuable type-strain genomes for metagenomic binning, comparative biology and taxonomic classification.</title>
        <authorList>
            <person name="Goeker M."/>
        </authorList>
    </citation>
    <scope>NUCLEOTIDE SEQUENCE [LARGE SCALE GENOMIC DNA]</scope>
    <source>
        <strain evidence="1 2">DSM 102940</strain>
    </source>
</reference>
<gene>
    <name evidence="1" type="ORF">EV214_1016</name>
</gene>
<proteinExistence type="predicted"/>
<protein>
    <submittedName>
        <fullName evidence="1">Uncharacterized protein</fullName>
    </submittedName>
</protein>
<evidence type="ECO:0000313" key="2">
    <source>
        <dbReference type="Proteomes" id="UP000294919"/>
    </source>
</evidence>
<dbReference type="OrthoDB" id="2382413at2"/>
<dbReference type="Proteomes" id="UP000294919">
    <property type="component" value="Unassembled WGS sequence"/>
</dbReference>
<dbReference type="AlphaFoldDB" id="A0A4R2L708"/>
<name>A0A4R2L708_9FIRM</name>
<evidence type="ECO:0000313" key="1">
    <source>
        <dbReference type="EMBL" id="TCO79776.1"/>
    </source>
</evidence>
<dbReference type="EMBL" id="SLWV01000001">
    <property type="protein sequence ID" value="TCO79776.1"/>
    <property type="molecule type" value="Genomic_DNA"/>
</dbReference>
<comment type="caution">
    <text evidence="1">The sequence shown here is derived from an EMBL/GenBank/DDBJ whole genome shotgun (WGS) entry which is preliminary data.</text>
</comment>
<accession>A0A4R2L708</accession>